<dbReference type="Proteomes" id="UP000507222">
    <property type="component" value="Unassembled WGS sequence"/>
</dbReference>
<protein>
    <recommendedName>
        <fullName evidence="3">DUF7806 domain-containing protein</fullName>
    </recommendedName>
</protein>
<sequence length="341" mass="38920">MNSTSWMSTMESRLDEQPPLREKDDCVLEREMEALYSKLYDTYMKLKSKKWSELDNVNKDQEVKFMDYISAAEQVIQQLKSENERLLSQVKDLTSEVASIRSAKDEQCTEYQELLMEENRKNEELSEEVARLRNLQQGGNFSRLKDSKTDNGGACTPASGQVSEEAGNRSQRRKTHKRRRQSLSETEDIVMPSSSLQDDEILRESEKDLHKGALPSGSLITVQQPQCCRAIERPGGDVNPTGQANCLFQVLVEYLVDLKFSTVSQTEEICISAVHQSSGYSFNLTWVNRGGGKEPELLYRVLSLGTFERVAPEWMKDAIMFSTTMCPKFFERLSRVVKLHA</sequence>
<feature type="coiled-coil region" evidence="1">
    <location>
        <begin position="69"/>
        <end position="135"/>
    </location>
</feature>
<dbReference type="GO" id="GO:0003006">
    <property type="term" value="P:developmental process involved in reproduction"/>
    <property type="evidence" value="ECO:0007669"/>
    <property type="project" value="TreeGrafter"/>
</dbReference>
<organism evidence="4 5">
    <name type="scientific">Prunus armeniaca</name>
    <name type="common">Apricot</name>
    <name type="synonym">Armeniaca vulgaris</name>
    <dbReference type="NCBI Taxonomy" id="36596"/>
    <lineage>
        <taxon>Eukaryota</taxon>
        <taxon>Viridiplantae</taxon>
        <taxon>Streptophyta</taxon>
        <taxon>Embryophyta</taxon>
        <taxon>Tracheophyta</taxon>
        <taxon>Spermatophyta</taxon>
        <taxon>Magnoliopsida</taxon>
        <taxon>eudicotyledons</taxon>
        <taxon>Gunneridae</taxon>
        <taxon>Pentapetalae</taxon>
        <taxon>rosids</taxon>
        <taxon>fabids</taxon>
        <taxon>Rosales</taxon>
        <taxon>Rosaceae</taxon>
        <taxon>Amygdaloideae</taxon>
        <taxon>Amygdaleae</taxon>
        <taxon>Prunus</taxon>
    </lineage>
</organism>
<evidence type="ECO:0000259" key="3">
    <source>
        <dbReference type="Pfam" id="PF25091"/>
    </source>
</evidence>
<dbReference type="PANTHER" id="PTHR35489:SF2">
    <property type="entry name" value="TITAN9"/>
    <property type="match status" value="1"/>
</dbReference>
<accession>A0A6J5UR43</accession>
<dbReference type="InterPro" id="IPR056708">
    <property type="entry name" value="DUF7806"/>
</dbReference>
<evidence type="ECO:0000256" key="2">
    <source>
        <dbReference type="SAM" id="MobiDB-lite"/>
    </source>
</evidence>
<evidence type="ECO:0000313" key="4">
    <source>
        <dbReference type="EMBL" id="CAB4278343.1"/>
    </source>
</evidence>
<keyword evidence="1" id="KW-0175">Coiled coil</keyword>
<feature type="compositionally biased region" description="Basic residues" evidence="2">
    <location>
        <begin position="170"/>
        <end position="181"/>
    </location>
</feature>
<dbReference type="Pfam" id="PF25091">
    <property type="entry name" value="DUF7806"/>
    <property type="match status" value="1"/>
</dbReference>
<feature type="region of interest" description="Disordered" evidence="2">
    <location>
        <begin position="1"/>
        <end position="22"/>
    </location>
</feature>
<proteinExistence type="predicted"/>
<feature type="compositionally biased region" description="Polar residues" evidence="2">
    <location>
        <begin position="1"/>
        <end position="11"/>
    </location>
</feature>
<feature type="compositionally biased region" description="Basic and acidic residues" evidence="2">
    <location>
        <begin position="12"/>
        <end position="22"/>
    </location>
</feature>
<feature type="region of interest" description="Disordered" evidence="2">
    <location>
        <begin position="136"/>
        <end position="198"/>
    </location>
</feature>
<evidence type="ECO:0000256" key="1">
    <source>
        <dbReference type="SAM" id="Coils"/>
    </source>
</evidence>
<dbReference type="AlphaFoldDB" id="A0A6J5UR43"/>
<reference evidence="4 5" key="1">
    <citation type="submission" date="2020-05" db="EMBL/GenBank/DDBJ databases">
        <authorList>
            <person name="Campoy J."/>
            <person name="Schneeberger K."/>
            <person name="Spophaly S."/>
        </authorList>
    </citation>
    <scope>NUCLEOTIDE SEQUENCE [LARGE SCALE GENOMIC DNA]</scope>
    <source>
        <strain evidence="4">PruArmRojPasFocal</strain>
    </source>
</reference>
<dbReference type="EMBL" id="CAEKDK010000004">
    <property type="protein sequence ID" value="CAB4278343.1"/>
    <property type="molecule type" value="Genomic_DNA"/>
</dbReference>
<dbReference type="PANTHER" id="PTHR35489">
    <property type="entry name" value="TITAN9"/>
    <property type="match status" value="1"/>
</dbReference>
<feature type="domain" description="DUF7806" evidence="3">
    <location>
        <begin position="244"/>
        <end position="338"/>
    </location>
</feature>
<evidence type="ECO:0000313" key="5">
    <source>
        <dbReference type="Proteomes" id="UP000507222"/>
    </source>
</evidence>
<gene>
    <name evidence="4" type="ORF">CURHAP_LOCUS29086</name>
</gene>
<name>A0A6J5UR43_PRUAR</name>